<proteinExistence type="predicted"/>
<dbReference type="AlphaFoldDB" id="U1LNZ8"/>
<evidence type="ECO:0000313" key="2">
    <source>
        <dbReference type="Proteomes" id="UP000016462"/>
    </source>
</evidence>
<protein>
    <submittedName>
        <fullName evidence="1">Uncharacterized protein</fullName>
    </submittedName>
</protein>
<accession>U1LNZ8</accession>
<evidence type="ECO:0000313" key="1">
    <source>
        <dbReference type="EMBL" id="ERG64139.1"/>
    </source>
</evidence>
<keyword evidence="2" id="KW-1185">Reference proteome</keyword>
<dbReference type="EMBL" id="ASHR01000025">
    <property type="protein sequence ID" value="ERG64139.1"/>
    <property type="molecule type" value="Genomic_DNA"/>
</dbReference>
<gene>
    <name evidence="1" type="ORF">L332_06680</name>
</gene>
<comment type="caution">
    <text evidence="1">The sequence shown here is derived from an EMBL/GenBank/DDBJ whole genome shotgun (WGS) entry which is preliminary data.</text>
</comment>
<reference evidence="1 2" key="1">
    <citation type="journal article" date="2013" name="Genome Announc.">
        <title>First draft genome sequence from a member of the genus agrococcus, isolated from modern microbialites.</title>
        <authorList>
            <person name="White R.A.III."/>
            <person name="Grassa C.J."/>
            <person name="Suttle C.A."/>
        </authorList>
    </citation>
    <scope>NUCLEOTIDE SEQUENCE [LARGE SCALE GENOMIC DNA]</scope>
    <source>
        <strain evidence="1 2">RW1</strain>
    </source>
</reference>
<dbReference type="Proteomes" id="UP000016462">
    <property type="component" value="Unassembled WGS sequence"/>
</dbReference>
<name>U1LNZ8_9MICO</name>
<sequence>MLVSTTIQGELGRYAELIGARKDDPRVLELLQRSPHFREQQPFVDPSSGAEWIVVESVADGVRLQFRDGVLAKASAEVAGSAHLDAAAHPDELIDGLDLRTATADDVVARFGAPTKRGRTSLQYALEGATLTVAFLDERVRAVTVSDGRR</sequence>
<organism evidence="1 2">
    <name type="scientific">Agrococcus pavilionensis RW1</name>
    <dbReference type="NCBI Taxonomy" id="1330458"/>
    <lineage>
        <taxon>Bacteria</taxon>
        <taxon>Bacillati</taxon>
        <taxon>Actinomycetota</taxon>
        <taxon>Actinomycetes</taxon>
        <taxon>Micrococcales</taxon>
        <taxon>Microbacteriaceae</taxon>
        <taxon>Agrococcus</taxon>
    </lineage>
</organism>